<comment type="caution">
    <text evidence="2">The sequence shown here is derived from an EMBL/GenBank/DDBJ whole genome shotgun (WGS) entry which is preliminary data.</text>
</comment>
<dbReference type="Pfam" id="PF00561">
    <property type="entry name" value="Abhydrolase_1"/>
    <property type="match status" value="1"/>
</dbReference>
<evidence type="ECO:0000259" key="1">
    <source>
        <dbReference type="Pfam" id="PF00561"/>
    </source>
</evidence>
<dbReference type="InterPro" id="IPR000639">
    <property type="entry name" value="Epox_hydrolase-like"/>
</dbReference>
<dbReference type="GO" id="GO:0018786">
    <property type="term" value="F:haloalkane dehalogenase activity"/>
    <property type="evidence" value="ECO:0007669"/>
    <property type="project" value="UniProtKB-EC"/>
</dbReference>
<dbReference type="Proteomes" id="UP000257451">
    <property type="component" value="Unassembled WGS sequence"/>
</dbReference>
<dbReference type="InterPro" id="IPR000073">
    <property type="entry name" value="AB_hydrolase_1"/>
</dbReference>
<keyword evidence="2" id="KW-0378">Hydrolase</keyword>
<proteinExistence type="predicted"/>
<dbReference type="PRINTS" id="PR00412">
    <property type="entry name" value="EPOXHYDRLASE"/>
</dbReference>
<gene>
    <name evidence="2" type="primary">linB_1</name>
    <name evidence="2" type="ORF">DAVIS_04346</name>
</gene>
<accession>A0A3E2MR37</accession>
<dbReference type="EMBL" id="PEDF01000167">
    <property type="protein sequence ID" value="RFZ35491.1"/>
    <property type="molecule type" value="Genomic_DNA"/>
</dbReference>
<feature type="domain" description="AB hydrolase-1" evidence="1">
    <location>
        <begin position="39"/>
        <end position="284"/>
    </location>
</feature>
<sequence length="308" mass="33991">MTAGQGSGGAPREAVTGPMKRVDVLDSAMSYIDVGQGDPIVFLHGNPTSSYLWRNVIPHLSDVGRCLAPDLIGMGASGTSPTFSYRFADHVRYLDAWFEAVGITENVVSVVHDWGSALGFYRALRYPEQIAGIAYMDALVQPRTWAGFTDYEPLMRALRTEQGERMALAENVFVEKVVPGGVQRQLTEEEMAVYRKPYPTPQSRIPTLLWAREIPVEGEPADVQAMVQEYADFLSRSDIPKLLIVAEPGAILHEGGSELDFARSWPNQREVKVAGRHFLQEDSPDAIGAAVRAFVLDVRERQDGADRA</sequence>
<name>A0A3E2MR37_MYCMR</name>
<dbReference type="AlphaFoldDB" id="A0A3E2MR37"/>
<dbReference type="PANTHER" id="PTHR43798:SF24">
    <property type="entry name" value="CIS-3-ALKYL-4-ALKYLOXETAN-2-ONE DECARBOXYLASE"/>
    <property type="match status" value="1"/>
</dbReference>
<dbReference type="InterPro" id="IPR050266">
    <property type="entry name" value="AB_hydrolase_sf"/>
</dbReference>
<dbReference type="Gene3D" id="3.40.50.1820">
    <property type="entry name" value="alpha/beta hydrolase"/>
    <property type="match status" value="1"/>
</dbReference>
<dbReference type="GO" id="GO:0016020">
    <property type="term" value="C:membrane"/>
    <property type="evidence" value="ECO:0007669"/>
    <property type="project" value="TreeGrafter"/>
</dbReference>
<evidence type="ECO:0000313" key="3">
    <source>
        <dbReference type="Proteomes" id="UP000257451"/>
    </source>
</evidence>
<dbReference type="SUPFAM" id="SSF53474">
    <property type="entry name" value="alpha/beta-Hydrolases"/>
    <property type="match status" value="1"/>
</dbReference>
<organism evidence="2 3">
    <name type="scientific">Mycobacterium marinum</name>
    <dbReference type="NCBI Taxonomy" id="1781"/>
    <lineage>
        <taxon>Bacteria</taxon>
        <taxon>Bacillati</taxon>
        <taxon>Actinomycetota</taxon>
        <taxon>Actinomycetes</taxon>
        <taxon>Mycobacteriales</taxon>
        <taxon>Mycobacteriaceae</taxon>
        <taxon>Mycobacterium</taxon>
        <taxon>Mycobacterium ulcerans group</taxon>
    </lineage>
</organism>
<dbReference type="EC" id="3.8.1.5" evidence="2"/>
<dbReference type="NCBIfam" id="NF002938">
    <property type="entry name" value="PRK03592.1"/>
    <property type="match status" value="1"/>
</dbReference>
<protein>
    <submittedName>
        <fullName evidence="2">Haloalkane dehalogenase</fullName>
        <ecNumber evidence="2">3.8.1.5</ecNumber>
    </submittedName>
</protein>
<evidence type="ECO:0000313" key="2">
    <source>
        <dbReference type="EMBL" id="RFZ35491.1"/>
    </source>
</evidence>
<reference evidence="2 3" key="1">
    <citation type="journal article" date="2018" name="Sci. Rep.">
        <title>Extensive genomic diversity among Mycobacterium marinum strains revealed by whole genome sequencing.</title>
        <authorList>
            <person name="Das S."/>
            <person name="Pettersson B.M."/>
            <person name="Behra P.R."/>
            <person name="Mallick A."/>
            <person name="Cheramie M."/>
            <person name="Ramesh M."/>
            <person name="Shirreff L."/>
            <person name="DuCote T."/>
            <person name="Dasgupta S."/>
            <person name="Ennis D.G."/>
            <person name="Kirsebom L.A."/>
        </authorList>
    </citation>
    <scope>NUCLEOTIDE SEQUENCE [LARGE SCALE GENOMIC DNA]</scope>
    <source>
        <strain evidence="2 3">Davis1</strain>
    </source>
</reference>
<dbReference type="InterPro" id="IPR029058">
    <property type="entry name" value="AB_hydrolase_fold"/>
</dbReference>
<dbReference type="PANTHER" id="PTHR43798">
    <property type="entry name" value="MONOACYLGLYCEROL LIPASE"/>
    <property type="match status" value="1"/>
</dbReference>